<feature type="transmembrane region" description="Helical" evidence="1">
    <location>
        <begin position="16"/>
        <end position="35"/>
    </location>
</feature>
<dbReference type="EMBL" id="JAMQON010000002">
    <property type="protein sequence ID" value="MDS0259627.1"/>
    <property type="molecule type" value="Genomic_DNA"/>
</dbReference>
<evidence type="ECO:0000313" key="3">
    <source>
        <dbReference type="Proteomes" id="UP001259659"/>
    </source>
</evidence>
<dbReference type="Proteomes" id="UP001259659">
    <property type="component" value="Unassembled WGS sequence"/>
</dbReference>
<name>A0ABU2FBP2_9EURY</name>
<proteinExistence type="predicted"/>
<keyword evidence="1" id="KW-0812">Transmembrane</keyword>
<keyword evidence="3" id="KW-1185">Reference proteome</keyword>
<sequence length="62" mass="5979">MSTASPGPVVRRASHGALSLVAGFLAGLVLFLAIGAATGDAVFSALALAALVAVTRTLAQSA</sequence>
<comment type="caution">
    <text evidence="2">The sequence shown here is derived from an EMBL/GenBank/DDBJ whole genome shotgun (WGS) entry which is preliminary data.</text>
</comment>
<reference evidence="2 3" key="1">
    <citation type="submission" date="2022-06" db="EMBL/GenBank/DDBJ databases">
        <title>Haloarcula sp. a new haloarchaeum isolate from saline soil.</title>
        <authorList>
            <person name="Strakova D."/>
            <person name="Galisteo C."/>
            <person name="Sanchez-Porro C."/>
            <person name="Ventosa A."/>
        </authorList>
    </citation>
    <scope>NUCLEOTIDE SEQUENCE [LARGE SCALE GENOMIC DNA]</scope>
    <source>
        <strain evidence="2 3">S1CR25-12</strain>
    </source>
</reference>
<dbReference type="RefSeq" id="WP_310919240.1">
    <property type="nucleotide sequence ID" value="NZ_JAMQON010000002.1"/>
</dbReference>
<organism evidence="2 3">
    <name type="scientific">Haloarcula saliterrae</name>
    <dbReference type="NCBI Taxonomy" id="2950534"/>
    <lineage>
        <taxon>Archaea</taxon>
        <taxon>Methanobacteriati</taxon>
        <taxon>Methanobacteriota</taxon>
        <taxon>Stenosarchaea group</taxon>
        <taxon>Halobacteria</taxon>
        <taxon>Halobacteriales</taxon>
        <taxon>Haloarculaceae</taxon>
        <taxon>Haloarcula</taxon>
    </lineage>
</organism>
<keyword evidence="1" id="KW-0472">Membrane</keyword>
<keyword evidence="1" id="KW-1133">Transmembrane helix</keyword>
<evidence type="ECO:0000313" key="2">
    <source>
        <dbReference type="EMBL" id="MDS0259627.1"/>
    </source>
</evidence>
<gene>
    <name evidence="2" type="ORF">NDI56_09510</name>
</gene>
<evidence type="ECO:0000256" key="1">
    <source>
        <dbReference type="SAM" id="Phobius"/>
    </source>
</evidence>
<accession>A0ABU2FBP2</accession>
<protein>
    <submittedName>
        <fullName evidence="2">Uncharacterized protein</fullName>
    </submittedName>
</protein>
<feature type="transmembrane region" description="Helical" evidence="1">
    <location>
        <begin position="41"/>
        <end position="59"/>
    </location>
</feature>